<reference evidence="2 3" key="1">
    <citation type="submission" date="2019-06" db="EMBL/GenBank/DDBJ databases">
        <title>Sequencing the genomes of 1000 actinobacteria strains.</title>
        <authorList>
            <person name="Klenk H.-P."/>
        </authorList>
    </citation>
    <scope>NUCLEOTIDE SEQUENCE [LARGE SCALE GENOMIC DNA]</scope>
    <source>
        <strain evidence="2 3">DSM 41929</strain>
    </source>
</reference>
<dbReference type="OrthoDB" id="4751997at2"/>
<evidence type="ECO:0008006" key="4">
    <source>
        <dbReference type="Google" id="ProtNLM"/>
    </source>
</evidence>
<proteinExistence type="predicted"/>
<evidence type="ECO:0000313" key="3">
    <source>
        <dbReference type="Proteomes" id="UP000318103"/>
    </source>
</evidence>
<name>A0A542ULG6_9ACTN</name>
<sequence>MPRRTRRVRLWAACVALLAAGAAGCGQSTHDSAAKASAPPPRPTVTVTATTTVTARPEPGPTVTRTKTVRTPGPTVTVTKAASGTVRSDGTGTGTCSIVSNAGNCYRAGQFCRSGDHGATTTDAAGTTITCSYSGSAWRWTYA</sequence>
<feature type="signal peptide" evidence="1">
    <location>
        <begin position="1"/>
        <end position="25"/>
    </location>
</feature>
<keyword evidence="3" id="KW-1185">Reference proteome</keyword>
<evidence type="ECO:0000313" key="2">
    <source>
        <dbReference type="EMBL" id="TQK99892.1"/>
    </source>
</evidence>
<dbReference type="PROSITE" id="PS51257">
    <property type="entry name" value="PROKAR_LIPOPROTEIN"/>
    <property type="match status" value="1"/>
</dbReference>
<accession>A0A542ULG6</accession>
<protein>
    <recommendedName>
        <fullName evidence="4">Ig-like domain-containing protein</fullName>
    </recommendedName>
</protein>
<dbReference type="AlphaFoldDB" id="A0A542ULG6"/>
<dbReference type="RefSeq" id="WP_055707832.1">
    <property type="nucleotide sequence ID" value="NZ_JBPJFI010000001.1"/>
</dbReference>
<comment type="caution">
    <text evidence="2">The sequence shown here is derived from an EMBL/GenBank/DDBJ whole genome shotgun (WGS) entry which is preliminary data.</text>
</comment>
<gene>
    <name evidence="2" type="ORF">FB563_4974</name>
</gene>
<feature type="chain" id="PRO_5038493157" description="Ig-like domain-containing protein" evidence="1">
    <location>
        <begin position="26"/>
        <end position="143"/>
    </location>
</feature>
<evidence type="ECO:0000256" key="1">
    <source>
        <dbReference type="SAM" id="SignalP"/>
    </source>
</evidence>
<dbReference type="EMBL" id="VFNX01000001">
    <property type="protein sequence ID" value="TQK99892.1"/>
    <property type="molecule type" value="Genomic_DNA"/>
</dbReference>
<dbReference type="Proteomes" id="UP000318103">
    <property type="component" value="Unassembled WGS sequence"/>
</dbReference>
<keyword evidence="1" id="KW-0732">Signal</keyword>
<organism evidence="2 3">
    <name type="scientific">Streptomyces puniciscabiei</name>
    <dbReference type="NCBI Taxonomy" id="164348"/>
    <lineage>
        <taxon>Bacteria</taxon>
        <taxon>Bacillati</taxon>
        <taxon>Actinomycetota</taxon>
        <taxon>Actinomycetes</taxon>
        <taxon>Kitasatosporales</taxon>
        <taxon>Streptomycetaceae</taxon>
        <taxon>Streptomyces</taxon>
    </lineage>
</organism>